<dbReference type="GO" id="GO:0016791">
    <property type="term" value="F:phosphatase activity"/>
    <property type="evidence" value="ECO:0007669"/>
    <property type="project" value="TreeGrafter"/>
</dbReference>
<dbReference type="Pfam" id="PF07228">
    <property type="entry name" value="SpoIIE"/>
    <property type="match status" value="1"/>
</dbReference>
<dbReference type="PANTHER" id="PTHR43156">
    <property type="entry name" value="STAGE II SPORULATION PROTEIN E-RELATED"/>
    <property type="match status" value="1"/>
</dbReference>
<dbReference type="RefSeq" id="WP_182703680.1">
    <property type="nucleotide sequence ID" value="NZ_JACJII010000001.1"/>
</dbReference>
<reference evidence="3 4" key="1">
    <citation type="submission" date="2020-08" db="EMBL/GenBank/DDBJ databases">
        <title>Sequencing the genomes of 1000 actinobacteria strains.</title>
        <authorList>
            <person name="Klenk H.-P."/>
        </authorList>
    </citation>
    <scope>NUCLEOTIDE SEQUENCE [LARGE SCALE GENOMIC DNA]</scope>
    <source>
        <strain evidence="3 4">DSM 45823</strain>
    </source>
</reference>
<dbReference type="Gene3D" id="3.60.40.10">
    <property type="entry name" value="PPM-type phosphatase domain"/>
    <property type="match status" value="1"/>
</dbReference>
<dbReference type="Proteomes" id="UP000539313">
    <property type="component" value="Unassembled WGS sequence"/>
</dbReference>
<dbReference type="SUPFAM" id="SSF81606">
    <property type="entry name" value="PP2C-like"/>
    <property type="match status" value="1"/>
</dbReference>
<dbReference type="InterPro" id="IPR036457">
    <property type="entry name" value="PPM-type-like_dom_sf"/>
</dbReference>
<dbReference type="EMBL" id="JACJII010000001">
    <property type="protein sequence ID" value="MBA9001340.1"/>
    <property type="molecule type" value="Genomic_DNA"/>
</dbReference>
<evidence type="ECO:0000256" key="1">
    <source>
        <dbReference type="ARBA" id="ARBA00022801"/>
    </source>
</evidence>
<keyword evidence="1" id="KW-0378">Hydrolase</keyword>
<comment type="caution">
    <text evidence="3">The sequence shown here is derived from an EMBL/GenBank/DDBJ whole genome shotgun (WGS) entry which is preliminary data.</text>
</comment>
<dbReference type="AlphaFoldDB" id="A0A7W3MSZ3"/>
<proteinExistence type="predicted"/>
<accession>A0A7W3MSZ3</accession>
<gene>
    <name evidence="3" type="ORF">HNR21_000222</name>
</gene>
<keyword evidence="4" id="KW-1185">Reference proteome</keyword>
<protein>
    <submittedName>
        <fullName evidence="3">Serine phosphatase RsbU (Regulator of sigma subunit)</fullName>
    </submittedName>
</protein>
<feature type="domain" description="PPM-type phosphatase" evidence="2">
    <location>
        <begin position="181"/>
        <end position="398"/>
    </location>
</feature>
<dbReference type="InterPro" id="IPR052016">
    <property type="entry name" value="Bact_Sigma-Reg"/>
</dbReference>
<evidence type="ECO:0000313" key="3">
    <source>
        <dbReference type="EMBL" id="MBA9001340.1"/>
    </source>
</evidence>
<dbReference type="PANTHER" id="PTHR43156:SF2">
    <property type="entry name" value="STAGE II SPORULATION PROTEIN E"/>
    <property type="match status" value="1"/>
</dbReference>
<evidence type="ECO:0000313" key="4">
    <source>
        <dbReference type="Proteomes" id="UP000539313"/>
    </source>
</evidence>
<organism evidence="3 4">
    <name type="scientific">Thermomonospora cellulosilytica</name>
    <dbReference type="NCBI Taxonomy" id="1411118"/>
    <lineage>
        <taxon>Bacteria</taxon>
        <taxon>Bacillati</taxon>
        <taxon>Actinomycetota</taxon>
        <taxon>Actinomycetes</taxon>
        <taxon>Streptosporangiales</taxon>
        <taxon>Thermomonosporaceae</taxon>
        <taxon>Thermomonospora</taxon>
    </lineage>
</organism>
<dbReference type="SMART" id="SM00331">
    <property type="entry name" value="PP2C_SIG"/>
    <property type="match status" value="1"/>
</dbReference>
<dbReference type="InterPro" id="IPR001932">
    <property type="entry name" value="PPM-type_phosphatase-like_dom"/>
</dbReference>
<name>A0A7W3MSZ3_9ACTN</name>
<sequence>MEEDDERMLGGVLDDSHLAVFEDLPALVARHAEKAGLELPLIYVTDLQQRMLVPLAGQRDSFGRPLKPMRIDGSVPGRAYRGLEIVRSNRAFGVHPWRPDPQRLWLPLLDGTERLGVLGVIIDADTPSVRERARRLAGLIALILVGKRDFSDTYAELSRTAPMSLSAELTRGLMPMSTFATEDIVVGAVTEPAYAAGGDAYDYALSGSVLHVAIFDSMGHDTAAGLTSTIAMAACRNARRRGAAPAAVADMIDEAIAEQFAEPRFATGVVADIDVRSGIVTWINRAHPPPLVIRRNRYVTDLDSPPCTPMGFRMERSPAPSRYQLEPGDRVVLYTDGVVDAVNDQRERFGLERFVDFIIRREIDGLSAPETLRRLVHTVLEHQGDRLDDDATVLLVEWRAGPKRLLL</sequence>
<evidence type="ECO:0000259" key="2">
    <source>
        <dbReference type="SMART" id="SM00331"/>
    </source>
</evidence>